<evidence type="ECO:0000313" key="2">
    <source>
        <dbReference type="Proteomes" id="UP000502996"/>
    </source>
</evidence>
<evidence type="ECO:0000313" key="1">
    <source>
        <dbReference type="EMBL" id="QIG42471.1"/>
    </source>
</evidence>
<dbReference type="AlphaFoldDB" id="A0A6G6WAU9"/>
<proteinExistence type="predicted"/>
<dbReference type="EMBL" id="CP049257">
    <property type="protein sequence ID" value="QIG42471.1"/>
    <property type="molecule type" value="Genomic_DNA"/>
</dbReference>
<protein>
    <submittedName>
        <fullName evidence="1">Uncharacterized protein</fullName>
    </submittedName>
</protein>
<name>A0A6G6WAU9_9ACTN</name>
<dbReference type="RefSeq" id="WP_165230060.1">
    <property type="nucleotide sequence ID" value="NZ_CP049257.1"/>
</dbReference>
<dbReference type="KEGG" id="nano:G5V58_06525"/>
<sequence>MIRAERALTTGLGLAQAPDEWRVPDDYGPIPVALRTRAQELLARQGEALQGMATQLGVNAQHQSLVRDVERVTTRSGDGPVYVDVAF</sequence>
<accession>A0A6G6WAU9</accession>
<gene>
    <name evidence="1" type="ORF">G5V58_06525</name>
</gene>
<organism evidence="1 2">
    <name type="scientific">Nocardioides anomalus</name>
    <dbReference type="NCBI Taxonomy" id="2712223"/>
    <lineage>
        <taxon>Bacteria</taxon>
        <taxon>Bacillati</taxon>
        <taxon>Actinomycetota</taxon>
        <taxon>Actinomycetes</taxon>
        <taxon>Propionibacteriales</taxon>
        <taxon>Nocardioidaceae</taxon>
        <taxon>Nocardioides</taxon>
    </lineage>
</organism>
<dbReference type="Proteomes" id="UP000502996">
    <property type="component" value="Chromosome"/>
</dbReference>
<keyword evidence="2" id="KW-1185">Reference proteome</keyword>
<reference evidence="1 2" key="1">
    <citation type="submission" date="2020-02" db="EMBL/GenBank/DDBJ databases">
        <title>Full genome sequence of Nocardioides sp. R-3366.</title>
        <authorList>
            <person name="Im W.-T."/>
        </authorList>
    </citation>
    <scope>NUCLEOTIDE SEQUENCE [LARGE SCALE GENOMIC DNA]</scope>
    <source>
        <strain evidence="1 2">R-3366</strain>
    </source>
</reference>